<evidence type="ECO:0000313" key="2">
    <source>
        <dbReference type="WBParaSite" id="sdigi.contig100.g4314.t1"/>
    </source>
</evidence>
<sequence length="115" mass="12857">MATAWQVSLSIWLMTVMRKRGPGTLSRLSQKYCLGVAASTVLSSGPFGTEECQSSWSWNVCCFYCYRLIDKSHIDMIVLSSRMDSLTISDDNEGALSQSVDAVEEISNKEQRKCM</sequence>
<accession>A0A915PG15</accession>
<protein>
    <submittedName>
        <fullName evidence="2">Uncharacterized protein</fullName>
    </submittedName>
</protein>
<proteinExistence type="predicted"/>
<dbReference type="Proteomes" id="UP000887581">
    <property type="component" value="Unplaced"/>
</dbReference>
<evidence type="ECO:0000313" key="1">
    <source>
        <dbReference type="Proteomes" id="UP000887581"/>
    </source>
</evidence>
<organism evidence="1 2">
    <name type="scientific">Setaria digitata</name>
    <dbReference type="NCBI Taxonomy" id="48799"/>
    <lineage>
        <taxon>Eukaryota</taxon>
        <taxon>Metazoa</taxon>
        <taxon>Ecdysozoa</taxon>
        <taxon>Nematoda</taxon>
        <taxon>Chromadorea</taxon>
        <taxon>Rhabditida</taxon>
        <taxon>Spirurina</taxon>
        <taxon>Spiruromorpha</taxon>
        <taxon>Filarioidea</taxon>
        <taxon>Setariidae</taxon>
        <taxon>Setaria</taxon>
    </lineage>
</organism>
<dbReference type="AlphaFoldDB" id="A0A915PG15"/>
<reference evidence="2" key="1">
    <citation type="submission" date="2022-11" db="UniProtKB">
        <authorList>
            <consortium name="WormBaseParasite"/>
        </authorList>
    </citation>
    <scope>IDENTIFICATION</scope>
</reference>
<name>A0A915PG15_9BILA</name>
<keyword evidence="1" id="KW-1185">Reference proteome</keyword>
<dbReference type="WBParaSite" id="sdigi.contig100.g4314.t1">
    <property type="protein sequence ID" value="sdigi.contig100.g4314.t1"/>
    <property type="gene ID" value="sdigi.contig100.g4314"/>
</dbReference>